<dbReference type="AlphaFoldDB" id="A0A5D0RHE3"/>
<gene>
    <name evidence="2" type="ORF">FVF75_14595</name>
</gene>
<feature type="transmembrane region" description="Helical" evidence="1">
    <location>
        <begin position="99"/>
        <end position="121"/>
    </location>
</feature>
<evidence type="ECO:0008006" key="4">
    <source>
        <dbReference type="Google" id="ProtNLM"/>
    </source>
</evidence>
<dbReference type="Proteomes" id="UP000322080">
    <property type="component" value="Unassembled WGS sequence"/>
</dbReference>
<evidence type="ECO:0000313" key="3">
    <source>
        <dbReference type="Proteomes" id="UP000322080"/>
    </source>
</evidence>
<keyword evidence="3" id="KW-1185">Reference proteome</keyword>
<keyword evidence="1" id="KW-0812">Transmembrane</keyword>
<sequence length="199" mass="20894">MSPAARLTAAFLATVAVVAIAVQSTVIPDGPDTVAGTIWVMAGYFTILTNTMVAVSTGVIAARGRALSAGWLGGLTLWIGIVGVIYHTMLSDLWNPQGLAWWADQGVHSAVPVLTFAWWAGFAPKAGLGLRHAALWLAWPLIYLAYALVRAGFTGAYPYPFIDLNVLSLGDFAANVAGLSLGIFLGGTALVGLARLIRR</sequence>
<proteinExistence type="predicted"/>
<dbReference type="NCBIfam" id="NF038065">
    <property type="entry name" value="Pr6Pr"/>
    <property type="match status" value="1"/>
</dbReference>
<keyword evidence="1" id="KW-0472">Membrane</keyword>
<keyword evidence="1" id="KW-1133">Transmembrane helix</keyword>
<feature type="transmembrane region" description="Helical" evidence="1">
    <location>
        <begin position="37"/>
        <end position="62"/>
    </location>
</feature>
<evidence type="ECO:0000313" key="2">
    <source>
        <dbReference type="EMBL" id="TYB80088.1"/>
    </source>
</evidence>
<comment type="caution">
    <text evidence="2">The sequence shown here is derived from an EMBL/GenBank/DDBJ whole genome shotgun (WGS) entry which is preliminary data.</text>
</comment>
<dbReference type="EMBL" id="VSIY01000014">
    <property type="protein sequence ID" value="TYB80088.1"/>
    <property type="molecule type" value="Genomic_DNA"/>
</dbReference>
<reference evidence="2 3" key="1">
    <citation type="submission" date="2019-08" db="EMBL/GenBank/DDBJ databases">
        <title>Identification of a novel species of the genus Boseongicola.</title>
        <authorList>
            <person name="Zhang X.-Q."/>
        </authorList>
    </citation>
    <scope>NUCLEOTIDE SEQUENCE [LARGE SCALE GENOMIC DNA]</scope>
    <source>
        <strain evidence="2 3">HY14</strain>
    </source>
</reference>
<organism evidence="2 3">
    <name type="scientific">Maritimibacter fusiformis</name>
    <dbReference type="NCBI Taxonomy" id="2603819"/>
    <lineage>
        <taxon>Bacteria</taxon>
        <taxon>Pseudomonadati</taxon>
        <taxon>Pseudomonadota</taxon>
        <taxon>Alphaproteobacteria</taxon>
        <taxon>Rhodobacterales</taxon>
        <taxon>Roseobacteraceae</taxon>
        <taxon>Maritimibacter</taxon>
    </lineage>
</organism>
<feature type="transmembrane region" description="Helical" evidence="1">
    <location>
        <begin position="133"/>
        <end position="153"/>
    </location>
</feature>
<accession>A0A5D0RHE3</accession>
<feature type="transmembrane region" description="Helical" evidence="1">
    <location>
        <begin position="173"/>
        <end position="197"/>
    </location>
</feature>
<dbReference type="InterPro" id="IPR049713">
    <property type="entry name" value="Pr6Pr-like"/>
</dbReference>
<protein>
    <recommendedName>
        <fullName evidence="4">Pr6Pr family membrane protein</fullName>
    </recommendedName>
</protein>
<feature type="transmembrane region" description="Helical" evidence="1">
    <location>
        <begin position="69"/>
        <end position="87"/>
    </location>
</feature>
<name>A0A5D0RHE3_9RHOB</name>
<evidence type="ECO:0000256" key="1">
    <source>
        <dbReference type="SAM" id="Phobius"/>
    </source>
</evidence>